<evidence type="ECO:0000256" key="1">
    <source>
        <dbReference type="ARBA" id="ARBA00022603"/>
    </source>
</evidence>
<dbReference type="Proteomes" id="UP000178935">
    <property type="component" value="Unassembled WGS sequence"/>
</dbReference>
<dbReference type="InterPro" id="IPR002941">
    <property type="entry name" value="DNA_methylase_N4/N6"/>
</dbReference>
<dbReference type="Pfam" id="PF01555">
    <property type="entry name" value="N6_N4_Mtase"/>
    <property type="match status" value="1"/>
</dbReference>
<dbReference type="AlphaFoldDB" id="A0A1G2JM49"/>
<accession>A0A1G2JM49</accession>
<gene>
    <name evidence="4" type="ORF">A2561_05315</name>
</gene>
<evidence type="ECO:0000256" key="2">
    <source>
        <dbReference type="ARBA" id="ARBA00022679"/>
    </source>
</evidence>
<sequence>MAKDLIIESTTLWDFPTQNYSDKPHGSNKYNGVTPASVIWNLLQRYTREGDLVVDPMCGSGTTIDVAKELNRKVIGYDLNIIRPDIIKNDSRKIPLDNNLVDFVFIDSPYSDNINYSENKECIGKISCEKKDFYDELEKTASEIHRILKPGKVMGWVIADQWIKRKFTPTGFMMWQRLEKYFEPIDIICLTRHNQTSNTGIWHSRARQYNFYLRGFKYLFIMKKPNLIK</sequence>
<dbReference type="EMBL" id="MHPU01000029">
    <property type="protein sequence ID" value="OGZ88194.1"/>
    <property type="molecule type" value="Genomic_DNA"/>
</dbReference>
<keyword evidence="1" id="KW-0489">Methyltransferase</keyword>
<evidence type="ECO:0000313" key="5">
    <source>
        <dbReference type="Proteomes" id="UP000178935"/>
    </source>
</evidence>
<protein>
    <recommendedName>
        <fullName evidence="3">DNA methylase N-4/N-6 domain-containing protein</fullName>
    </recommendedName>
</protein>
<dbReference type="GO" id="GO:0008170">
    <property type="term" value="F:N-methyltransferase activity"/>
    <property type="evidence" value="ECO:0007669"/>
    <property type="project" value="InterPro"/>
</dbReference>
<feature type="domain" description="DNA methylase N-4/N-6" evidence="3">
    <location>
        <begin position="10"/>
        <end position="81"/>
    </location>
</feature>
<reference evidence="4 5" key="1">
    <citation type="journal article" date="2016" name="Nat. Commun.">
        <title>Thousands of microbial genomes shed light on interconnected biogeochemical processes in an aquifer system.</title>
        <authorList>
            <person name="Anantharaman K."/>
            <person name="Brown C.T."/>
            <person name="Hug L.A."/>
            <person name="Sharon I."/>
            <person name="Castelle C.J."/>
            <person name="Probst A.J."/>
            <person name="Thomas B.C."/>
            <person name="Singh A."/>
            <person name="Wilkins M.J."/>
            <person name="Karaoz U."/>
            <person name="Brodie E.L."/>
            <person name="Williams K.H."/>
            <person name="Hubbard S.S."/>
            <person name="Banfield J.F."/>
        </authorList>
    </citation>
    <scope>NUCLEOTIDE SEQUENCE [LARGE SCALE GENOMIC DNA]</scope>
</reference>
<organism evidence="4 5">
    <name type="scientific">Candidatus Staskawiczbacteria bacterium RIFOXYD1_FULL_32_13</name>
    <dbReference type="NCBI Taxonomy" id="1802234"/>
    <lineage>
        <taxon>Bacteria</taxon>
        <taxon>Candidatus Staskawicziibacteriota</taxon>
    </lineage>
</organism>
<keyword evidence="2" id="KW-0808">Transferase</keyword>
<dbReference type="GO" id="GO:0003677">
    <property type="term" value="F:DNA binding"/>
    <property type="evidence" value="ECO:0007669"/>
    <property type="project" value="InterPro"/>
</dbReference>
<dbReference type="SUPFAM" id="SSF53335">
    <property type="entry name" value="S-adenosyl-L-methionine-dependent methyltransferases"/>
    <property type="match status" value="2"/>
</dbReference>
<proteinExistence type="predicted"/>
<name>A0A1G2JM49_9BACT</name>
<dbReference type="InterPro" id="IPR029063">
    <property type="entry name" value="SAM-dependent_MTases_sf"/>
</dbReference>
<dbReference type="CDD" id="cd02440">
    <property type="entry name" value="AdoMet_MTases"/>
    <property type="match status" value="1"/>
</dbReference>
<comment type="caution">
    <text evidence="4">The sequence shown here is derived from an EMBL/GenBank/DDBJ whole genome shotgun (WGS) entry which is preliminary data.</text>
</comment>
<evidence type="ECO:0000259" key="3">
    <source>
        <dbReference type="Pfam" id="PF01555"/>
    </source>
</evidence>
<evidence type="ECO:0000313" key="4">
    <source>
        <dbReference type="EMBL" id="OGZ88194.1"/>
    </source>
</evidence>
<dbReference type="GO" id="GO:0032259">
    <property type="term" value="P:methylation"/>
    <property type="evidence" value="ECO:0007669"/>
    <property type="project" value="UniProtKB-KW"/>
</dbReference>
<dbReference type="Gene3D" id="3.40.50.150">
    <property type="entry name" value="Vaccinia Virus protein VP39"/>
    <property type="match status" value="2"/>
</dbReference>